<evidence type="ECO:0008006" key="3">
    <source>
        <dbReference type="Google" id="ProtNLM"/>
    </source>
</evidence>
<feature type="signal peptide" evidence="1">
    <location>
        <begin position="1"/>
        <end position="17"/>
    </location>
</feature>
<keyword evidence="1" id="KW-0732">Signal</keyword>
<dbReference type="AlphaFoldDB" id="A0A6S6S7Z4"/>
<name>A0A6S6S7Z4_9BACT</name>
<dbReference type="EMBL" id="CACVAW010000010">
    <property type="protein sequence ID" value="CAA6803913.1"/>
    <property type="molecule type" value="Genomic_DNA"/>
</dbReference>
<organism evidence="2">
    <name type="scientific">uncultured Campylobacterales bacterium</name>
    <dbReference type="NCBI Taxonomy" id="352960"/>
    <lineage>
        <taxon>Bacteria</taxon>
        <taxon>Pseudomonadati</taxon>
        <taxon>Campylobacterota</taxon>
        <taxon>Epsilonproteobacteria</taxon>
        <taxon>Campylobacterales</taxon>
        <taxon>environmental samples</taxon>
    </lineage>
</organism>
<sequence>MLKKLLLLSVVSVFAFANPKVFELNLNSDDVEVKFQNPVYVTTNQYAEESSYLMEAGYINADSESLFSLGFFMKSHVRSVPNLKVNMGLKLVYSGSIGNDNDYFLALPIGLDFEYNINSDIGEFFIGSSIYYAPDPLSFEEADSYTEFRLQGGMEIVKNGDLLVGYRSINTDLESTDVSFNKAIYIGFRMSI</sequence>
<feature type="chain" id="PRO_5027985004" description="Outer membrane protein beta-barrel domain-containing protein" evidence="1">
    <location>
        <begin position="18"/>
        <end position="192"/>
    </location>
</feature>
<evidence type="ECO:0000313" key="2">
    <source>
        <dbReference type="EMBL" id="CAA6803913.1"/>
    </source>
</evidence>
<gene>
    <name evidence="2" type="ORF">HELGO_WM2717</name>
</gene>
<protein>
    <recommendedName>
        <fullName evidence="3">Outer membrane protein beta-barrel domain-containing protein</fullName>
    </recommendedName>
</protein>
<proteinExistence type="predicted"/>
<dbReference type="Pfam" id="PF07437">
    <property type="entry name" value="YfaZ"/>
    <property type="match status" value="1"/>
</dbReference>
<dbReference type="InterPro" id="IPR009998">
    <property type="entry name" value="YfaZ"/>
</dbReference>
<evidence type="ECO:0000256" key="1">
    <source>
        <dbReference type="SAM" id="SignalP"/>
    </source>
</evidence>
<reference evidence="2" key="1">
    <citation type="submission" date="2020-01" db="EMBL/GenBank/DDBJ databases">
        <authorList>
            <person name="Meier V. D."/>
            <person name="Meier V D."/>
        </authorList>
    </citation>
    <scope>NUCLEOTIDE SEQUENCE</scope>
    <source>
        <strain evidence="2">HLG_WM_MAG_12</strain>
    </source>
</reference>
<accession>A0A6S6S7Z4</accession>